<evidence type="ECO:0000256" key="1">
    <source>
        <dbReference type="SAM" id="Phobius"/>
    </source>
</evidence>
<keyword evidence="1" id="KW-1133">Transmembrane helix</keyword>
<evidence type="ECO:0000259" key="2">
    <source>
        <dbReference type="Pfam" id="PF13963"/>
    </source>
</evidence>
<organism evidence="3 4">
    <name type="scientific">Solanum tuberosum</name>
    <name type="common">Potato</name>
    <dbReference type="NCBI Taxonomy" id="4113"/>
    <lineage>
        <taxon>Eukaryota</taxon>
        <taxon>Viridiplantae</taxon>
        <taxon>Streptophyta</taxon>
        <taxon>Embryophyta</taxon>
        <taxon>Tracheophyta</taxon>
        <taxon>Spermatophyta</taxon>
        <taxon>Magnoliopsida</taxon>
        <taxon>eudicotyledons</taxon>
        <taxon>Gunneridae</taxon>
        <taxon>Pentapetalae</taxon>
        <taxon>asterids</taxon>
        <taxon>lamiids</taxon>
        <taxon>Solanales</taxon>
        <taxon>Solanaceae</taxon>
        <taxon>Solanoideae</taxon>
        <taxon>Solaneae</taxon>
        <taxon>Solanum</taxon>
    </lineage>
</organism>
<keyword evidence="1" id="KW-0812">Transmembrane</keyword>
<dbReference type="PANTHER" id="PTHR10775">
    <property type="entry name" value="OS08G0208400 PROTEIN"/>
    <property type="match status" value="1"/>
</dbReference>
<dbReference type="Proteomes" id="UP000826656">
    <property type="component" value="Unassembled WGS sequence"/>
</dbReference>
<protein>
    <recommendedName>
        <fullName evidence="2">Transposase-associated domain-containing protein</fullName>
    </recommendedName>
</protein>
<dbReference type="InterPro" id="IPR029480">
    <property type="entry name" value="Transpos_assoc"/>
</dbReference>
<feature type="domain" description="Transposase-associated" evidence="2">
    <location>
        <begin position="5"/>
        <end position="80"/>
    </location>
</feature>
<dbReference type="Pfam" id="PF13963">
    <property type="entry name" value="Transpos_assoc"/>
    <property type="match status" value="1"/>
</dbReference>
<dbReference type="EMBL" id="JAIVGD010000011">
    <property type="protein sequence ID" value="KAH0769454.1"/>
    <property type="molecule type" value="Genomic_DNA"/>
</dbReference>
<keyword evidence="1" id="KW-0472">Membrane</keyword>
<keyword evidence="4" id="KW-1185">Reference proteome</keyword>
<evidence type="ECO:0000313" key="3">
    <source>
        <dbReference type="EMBL" id="KAH0769454.1"/>
    </source>
</evidence>
<feature type="transmembrane region" description="Helical" evidence="1">
    <location>
        <begin position="206"/>
        <end position="230"/>
    </location>
</feature>
<evidence type="ECO:0000313" key="4">
    <source>
        <dbReference type="Proteomes" id="UP000826656"/>
    </source>
</evidence>
<dbReference type="PANTHER" id="PTHR10775:SF158">
    <property type="entry name" value="TNP2-LIKE TRANSPOSON PROTEIN"/>
    <property type="match status" value="1"/>
</dbReference>
<name>A0ABQ7VNX6_SOLTU</name>
<comment type="caution">
    <text evidence="3">The sequence shown here is derived from an EMBL/GenBank/DDBJ whole genome shotgun (WGS) entry which is preliminary data.</text>
</comment>
<sequence>MAPSKQWINLYLGNRVDQAYLDGVKQFLDYAFWGSGNEDKIRCPCYKCCNTTLGTRETIDTHLKVYGIIQNYTFWYHQGEHLVEDYESEDEIQELLKDLYPNVDGGATQTSYGDVVVEEPNDEAKNFYSLLKDLEQPLYQNSMASKLSSLIKLLHIKIMGHWSNESFSMLLKMLKEELLPDGVDLPNSYYEAKKIIRELGFLTTRLMLVLMIACYIGRRIAYLIFVKFVVLPDGK</sequence>
<accession>A0ABQ7VNX6</accession>
<gene>
    <name evidence="3" type="ORF">KY290_013435</name>
</gene>
<reference evidence="3 4" key="1">
    <citation type="journal article" date="2021" name="bioRxiv">
        <title>Chromosome-scale and haplotype-resolved genome assembly of a tetraploid potato cultivar.</title>
        <authorList>
            <person name="Sun H."/>
            <person name="Jiao W.-B."/>
            <person name="Krause K."/>
            <person name="Campoy J.A."/>
            <person name="Goel M."/>
            <person name="Folz-Donahue K."/>
            <person name="Kukat C."/>
            <person name="Huettel B."/>
            <person name="Schneeberger K."/>
        </authorList>
    </citation>
    <scope>NUCLEOTIDE SEQUENCE [LARGE SCALE GENOMIC DNA]</scope>
    <source>
        <strain evidence="3">SolTubOtavaFocal</strain>
        <tissue evidence="3">Leaves</tissue>
    </source>
</reference>
<proteinExistence type="predicted"/>